<dbReference type="InterPro" id="IPR029039">
    <property type="entry name" value="Flavoprotein-like_sf"/>
</dbReference>
<dbReference type="Proteomes" id="UP000011910">
    <property type="component" value="Unassembled WGS sequence"/>
</dbReference>
<proteinExistence type="predicted"/>
<accession>M7NP98</accession>
<dbReference type="InterPro" id="IPR005025">
    <property type="entry name" value="FMN_Rdtase-like_dom"/>
</dbReference>
<gene>
    <name evidence="2" type="ORF">ADICEAN_01317</name>
</gene>
<dbReference type="RefSeq" id="WP_009194717.1">
    <property type="nucleotide sequence ID" value="NZ_AODQ01000023.1"/>
</dbReference>
<dbReference type="AlphaFoldDB" id="M7NP98"/>
<dbReference type="GO" id="GO:0016491">
    <property type="term" value="F:oxidoreductase activity"/>
    <property type="evidence" value="ECO:0007669"/>
    <property type="project" value="InterPro"/>
</dbReference>
<dbReference type="GO" id="GO:0005829">
    <property type="term" value="C:cytosol"/>
    <property type="evidence" value="ECO:0007669"/>
    <property type="project" value="TreeGrafter"/>
</dbReference>
<dbReference type="EMBL" id="AODQ01000023">
    <property type="protein sequence ID" value="EMR03550.1"/>
    <property type="molecule type" value="Genomic_DNA"/>
</dbReference>
<reference evidence="2 3" key="1">
    <citation type="journal article" date="2013" name="Genome Announc.">
        <title>Draft Genome Sequence of Cesiribacter andamanensis Strain AMV16T, Isolated from a Soil Sample from a Mud Volcano in the Andaman Islands, India.</title>
        <authorList>
            <person name="Shivaji S."/>
            <person name="Ara S."/>
            <person name="Begum Z."/>
            <person name="Srinivas T.N."/>
            <person name="Singh A."/>
            <person name="Kumar Pinnaka A."/>
        </authorList>
    </citation>
    <scope>NUCLEOTIDE SEQUENCE [LARGE SCALE GENOMIC DNA]</scope>
    <source>
        <strain evidence="2 3">AMV16</strain>
    </source>
</reference>
<organism evidence="2 3">
    <name type="scientific">Cesiribacter andamanensis AMV16</name>
    <dbReference type="NCBI Taxonomy" id="1279009"/>
    <lineage>
        <taxon>Bacteria</taxon>
        <taxon>Pseudomonadati</taxon>
        <taxon>Bacteroidota</taxon>
        <taxon>Cytophagia</taxon>
        <taxon>Cytophagales</taxon>
        <taxon>Cesiribacteraceae</taxon>
        <taxon>Cesiribacter</taxon>
    </lineage>
</organism>
<keyword evidence="3" id="KW-1185">Reference proteome</keyword>
<dbReference type="STRING" id="1279009.ADICEAN_01317"/>
<protein>
    <submittedName>
        <fullName evidence="2">Putative flavoprotein</fullName>
    </submittedName>
</protein>
<dbReference type="PANTHER" id="PTHR30543">
    <property type="entry name" value="CHROMATE REDUCTASE"/>
    <property type="match status" value="1"/>
</dbReference>
<name>M7NP98_9BACT</name>
<dbReference type="eggNOG" id="COG0431">
    <property type="taxonomic scope" value="Bacteria"/>
</dbReference>
<dbReference type="PANTHER" id="PTHR30543:SF21">
    <property type="entry name" value="NAD(P)H-DEPENDENT FMN REDUCTASE LOT6"/>
    <property type="match status" value="1"/>
</dbReference>
<evidence type="ECO:0000259" key="1">
    <source>
        <dbReference type="Pfam" id="PF03358"/>
    </source>
</evidence>
<evidence type="ECO:0000313" key="2">
    <source>
        <dbReference type="EMBL" id="EMR03550.1"/>
    </source>
</evidence>
<comment type="caution">
    <text evidence="2">The sequence shown here is derived from an EMBL/GenBank/DDBJ whole genome shotgun (WGS) entry which is preliminary data.</text>
</comment>
<dbReference type="Gene3D" id="3.40.50.360">
    <property type="match status" value="1"/>
</dbReference>
<dbReference type="GO" id="GO:0010181">
    <property type="term" value="F:FMN binding"/>
    <property type="evidence" value="ECO:0007669"/>
    <property type="project" value="TreeGrafter"/>
</dbReference>
<dbReference type="SUPFAM" id="SSF52218">
    <property type="entry name" value="Flavoproteins"/>
    <property type="match status" value="1"/>
</dbReference>
<dbReference type="InterPro" id="IPR050712">
    <property type="entry name" value="NAD(P)H-dep_reductase"/>
</dbReference>
<evidence type="ECO:0000313" key="3">
    <source>
        <dbReference type="Proteomes" id="UP000011910"/>
    </source>
</evidence>
<dbReference type="OrthoDB" id="9812295at2"/>
<feature type="domain" description="NADPH-dependent FMN reductase-like" evidence="1">
    <location>
        <begin position="4"/>
        <end position="139"/>
    </location>
</feature>
<dbReference type="Pfam" id="PF03358">
    <property type="entry name" value="FMN_red"/>
    <property type="match status" value="1"/>
</dbReference>
<sequence>MIEIVCGTNRPGSVSATIAEIYADLLRQRGQSCEIVDLSALPADFTVSALYDNAGANEAFNRLANRLRQVQKMVFIVPEYNNSFPGVLKAFIDGMDYPSPFKGKKCALVGVSSGVQGGGMAMSHLTDIFNYLGMHVLAQKPRLAQIEKNLEGDRLTNALYQQLLEEQVESLLVY</sequence>